<dbReference type="EMBL" id="JACIDU010000015">
    <property type="protein sequence ID" value="MBB4104949.1"/>
    <property type="molecule type" value="Genomic_DNA"/>
</dbReference>
<evidence type="ECO:0000313" key="2">
    <source>
        <dbReference type="Proteomes" id="UP000584824"/>
    </source>
</evidence>
<reference evidence="1 2" key="1">
    <citation type="submission" date="2020-08" db="EMBL/GenBank/DDBJ databases">
        <title>Genomic Encyclopedia of Type Strains, Phase IV (KMG-IV): sequencing the most valuable type-strain genomes for metagenomic binning, comparative biology and taxonomic classification.</title>
        <authorList>
            <person name="Goeker M."/>
        </authorList>
    </citation>
    <scope>NUCLEOTIDE SEQUENCE [LARGE SCALE GENOMIC DNA]</scope>
    <source>
        <strain evidence="1 2">DSM 26385</strain>
    </source>
</reference>
<proteinExistence type="predicted"/>
<protein>
    <submittedName>
        <fullName evidence="1">Uncharacterized protein</fullName>
    </submittedName>
</protein>
<evidence type="ECO:0000313" key="1">
    <source>
        <dbReference type="EMBL" id="MBB4104949.1"/>
    </source>
</evidence>
<organism evidence="1 2">
    <name type="scientific">Allorhizobium borbori</name>
    <dbReference type="NCBI Taxonomy" id="485907"/>
    <lineage>
        <taxon>Bacteria</taxon>
        <taxon>Pseudomonadati</taxon>
        <taxon>Pseudomonadota</taxon>
        <taxon>Alphaproteobacteria</taxon>
        <taxon>Hyphomicrobiales</taxon>
        <taxon>Rhizobiaceae</taxon>
        <taxon>Rhizobium/Agrobacterium group</taxon>
        <taxon>Allorhizobium</taxon>
    </lineage>
</organism>
<name>A0A7W6P3L3_9HYPH</name>
<comment type="caution">
    <text evidence="1">The sequence shown here is derived from an EMBL/GenBank/DDBJ whole genome shotgun (WGS) entry which is preliminary data.</text>
</comment>
<dbReference type="AlphaFoldDB" id="A0A7W6P3L3"/>
<sequence length="153" mass="17270">MIANDNRRSGRTTDYTKTLEFLAHHVMAPGCKVVLDEAQFEVLKAYLSNIENIGDTNFRLEMCVDYRDHGSSSGYSVAWDNDGTRLQDDIIDAIMGDLVQNLGFTGASILQEGELIKLIDVDERIEGIQARITDQHRVSKKLHKTVFDIEPKQ</sequence>
<accession>A0A7W6P3L3</accession>
<gene>
    <name evidence="1" type="ORF">GGQ66_003531</name>
</gene>
<keyword evidence="2" id="KW-1185">Reference proteome</keyword>
<dbReference type="Proteomes" id="UP000584824">
    <property type="component" value="Unassembled WGS sequence"/>
</dbReference>
<dbReference type="RefSeq" id="WP_183794010.1">
    <property type="nucleotide sequence ID" value="NZ_JACIDU010000015.1"/>
</dbReference>